<protein>
    <submittedName>
        <fullName evidence="1">Uncharacterized protein</fullName>
    </submittedName>
</protein>
<evidence type="ECO:0000313" key="1">
    <source>
        <dbReference type="EMBL" id="JAH52040.1"/>
    </source>
</evidence>
<organism evidence="1">
    <name type="scientific">Anguilla anguilla</name>
    <name type="common">European freshwater eel</name>
    <name type="synonym">Muraena anguilla</name>
    <dbReference type="NCBI Taxonomy" id="7936"/>
    <lineage>
        <taxon>Eukaryota</taxon>
        <taxon>Metazoa</taxon>
        <taxon>Chordata</taxon>
        <taxon>Craniata</taxon>
        <taxon>Vertebrata</taxon>
        <taxon>Euteleostomi</taxon>
        <taxon>Actinopterygii</taxon>
        <taxon>Neopterygii</taxon>
        <taxon>Teleostei</taxon>
        <taxon>Anguilliformes</taxon>
        <taxon>Anguillidae</taxon>
        <taxon>Anguilla</taxon>
    </lineage>
</organism>
<reference evidence="1" key="1">
    <citation type="submission" date="2014-11" db="EMBL/GenBank/DDBJ databases">
        <authorList>
            <person name="Amaro Gonzalez C."/>
        </authorList>
    </citation>
    <scope>NUCLEOTIDE SEQUENCE</scope>
</reference>
<accession>A0A0E9TGK1</accession>
<sequence length="10" mass="1263">MSNNWRIIET</sequence>
<dbReference type="EMBL" id="GBXM01056537">
    <property type="protein sequence ID" value="JAH52040.1"/>
    <property type="molecule type" value="Transcribed_RNA"/>
</dbReference>
<name>A0A0E9TGK1_ANGAN</name>
<reference evidence="1" key="2">
    <citation type="journal article" date="2015" name="Fish Shellfish Immunol.">
        <title>Early steps in the European eel (Anguilla anguilla)-Vibrio vulnificus interaction in the gills: Role of the RtxA13 toxin.</title>
        <authorList>
            <person name="Callol A."/>
            <person name="Pajuelo D."/>
            <person name="Ebbesson L."/>
            <person name="Teles M."/>
            <person name="MacKenzie S."/>
            <person name="Amaro C."/>
        </authorList>
    </citation>
    <scope>NUCLEOTIDE SEQUENCE</scope>
</reference>
<proteinExistence type="predicted"/>